<dbReference type="EMBL" id="JANEWF010000007">
    <property type="protein sequence ID" value="MDA8483325.1"/>
    <property type="molecule type" value="Genomic_DNA"/>
</dbReference>
<name>A0ABT4Y3Z3_METRE</name>
<organism evidence="1 2">
    <name type="scientific">Metapseudomonas resinovorans</name>
    <name type="common">Pseudomonas resinovorans</name>
    <dbReference type="NCBI Taxonomy" id="53412"/>
    <lineage>
        <taxon>Bacteria</taxon>
        <taxon>Pseudomonadati</taxon>
        <taxon>Pseudomonadota</taxon>
        <taxon>Gammaproteobacteria</taxon>
        <taxon>Pseudomonadales</taxon>
        <taxon>Pseudomonadaceae</taxon>
        <taxon>Metapseudomonas</taxon>
    </lineage>
</organism>
<dbReference type="Gene3D" id="3.40.50.1820">
    <property type="entry name" value="alpha/beta hydrolase"/>
    <property type="match status" value="1"/>
</dbReference>
<dbReference type="RefSeq" id="WP_271470600.1">
    <property type="nucleotide sequence ID" value="NZ_JANEWF010000007.1"/>
</dbReference>
<dbReference type="Proteomes" id="UP001211689">
    <property type="component" value="Unassembled WGS sequence"/>
</dbReference>
<accession>A0ABT4Y3Z3</accession>
<evidence type="ECO:0000313" key="1">
    <source>
        <dbReference type="EMBL" id="MDA8483325.1"/>
    </source>
</evidence>
<reference evidence="1 2" key="1">
    <citation type="submission" date="2022-07" db="EMBL/GenBank/DDBJ databases">
        <title>Genome Analysis of Selected Gammaproteobacteria from Nigerian Food snails.</title>
        <authorList>
            <person name="Okafor A.C."/>
        </authorList>
    </citation>
    <scope>NUCLEOTIDE SEQUENCE [LARGE SCALE GENOMIC DNA]</scope>
    <source>
        <strain evidence="1 2">Awg 2</strain>
    </source>
</reference>
<protein>
    <submittedName>
        <fullName evidence="1">Uncharacterized protein</fullName>
    </submittedName>
</protein>
<evidence type="ECO:0000313" key="2">
    <source>
        <dbReference type="Proteomes" id="UP001211689"/>
    </source>
</evidence>
<sequence>MADWSYDKYGEWVFVHGEPERAFTRDERLDNISRYWLTNTRTSSAFLD</sequence>
<dbReference type="InterPro" id="IPR029058">
    <property type="entry name" value="AB_hydrolase_fold"/>
</dbReference>
<comment type="caution">
    <text evidence="1">The sequence shown here is derived from an EMBL/GenBank/DDBJ whole genome shotgun (WGS) entry which is preliminary data.</text>
</comment>
<keyword evidence="2" id="KW-1185">Reference proteome</keyword>
<gene>
    <name evidence="1" type="ORF">NNO07_09615</name>
</gene>
<proteinExistence type="predicted"/>